<feature type="transmembrane region" description="Helical" evidence="9">
    <location>
        <begin position="169"/>
        <end position="187"/>
    </location>
</feature>
<evidence type="ECO:0000256" key="6">
    <source>
        <dbReference type="ARBA" id="ARBA00022989"/>
    </source>
</evidence>
<name>A0AB38YF15_9GAMM</name>
<evidence type="ECO:0000313" key="10">
    <source>
        <dbReference type="EMBL" id="WLD57629.1"/>
    </source>
</evidence>
<feature type="transmembrane region" description="Helical" evidence="9">
    <location>
        <begin position="47"/>
        <end position="68"/>
    </location>
</feature>
<keyword evidence="2" id="KW-0813">Transport</keyword>
<keyword evidence="4" id="KW-0997">Cell inner membrane</keyword>
<evidence type="ECO:0000256" key="7">
    <source>
        <dbReference type="ARBA" id="ARBA00023136"/>
    </source>
</evidence>
<gene>
    <name evidence="10" type="ORF">NFC81_13040</name>
</gene>
<evidence type="ECO:0000256" key="2">
    <source>
        <dbReference type="ARBA" id="ARBA00022448"/>
    </source>
</evidence>
<feature type="transmembrane region" description="Helical" evidence="9">
    <location>
        <begin position="320"/>
        <end position="339"/>
    </location>
</feature>
<dbReference type="RefSeq" id="WP_304994914.1">
    <property type="nucleotide sequence ID" value="NZ_CP101717.1"/>
</dbReference>
<comment type="similarity">
    <text evidence="8">Belongs to the TsuA/YedE (TC 9.B.102) family.</text>
</comment>
<evidence type="ECO:0000256" key="5">
    <source>
        <dbReference type="ARBA" id="ARBA00022692"/>
    </source>
</evidence>
<dbReference type="AlphaFoldDB" id="A0AB38YF15"/>
<proteinExistence type="inferred from homology"/>
<keyword evidence="7 9" id="KW-0472">Membrane</keyword>
<feature type="transmembrane region" description="Helical" evidence="9">
    <location>
        <begin position="119"/>
        <end position="143"/>
    </location>
</feature>
<evidence type="ECO:0000256" key="8">
    <source>
        <dbReference type="ARBA" id="ARBA00035655"/>
    </source>
</evidence>
<dbReference type="InterPro" id="IPR007272">
    <property type="entry name" value="Sulf_transp_TsuA/YedE"/>
</dbReference>
<dbReference type="PANTHER" id="PTHR30574:SF1">
    <property type="entry name" value="SULPHUR TRANSPORT DOMAIN-CONTAINING PROTEIN"/>
    <property type="match status" value="1"/>
</dbReference>
<dbReference type="Pfam" id="PF04143">
    <property type="entry name" value="Sulf_transp"/>
    <property type="match status" value="1"/>
</dbReference>
<feature type="transmembrane region" description="Helical" evidence="9">
    <location>
        <begin position="255"/>
        <end position="274"/>
    </location>
</feature>
<keyword evidence="5 9" id="KW-0812">Transmembrane</keyword>
<dbReference type="GO" id="GO:0005886">
    <property type="term" value="C:plasma membrane"/>
    <property type="evidence" value="ECO:0007669"/>
    <property type="project" value="UniProtKB-SubCell"/>
</dbReference>
<protein>
    <submittedName>
        <fullName evidence="10">YeeE/YedE family protein</fullName>
    </submittedName>
</protein>
<reference evidence="10" key="1">
    <citation type="submission" date="2022-07" db="EMBL/GenBank/DDBJ databases">
        <title>Complete genome sequence of Salinispirillum sp. LH10-3-1 capable of multiple carbohydrate inversion isolated from a soda lake.</title>
        <authorList>
            <person name="Liu J."/>
            <person name="Zhai Y."/>
            <person name="Zhang H."/>
            <person name="Yang H."/>
            <person name="Qu J."/>
            <person name="Li J."/>
        </authorList>
    </citation>
    <scope>NUCLEOTIDE SEQUENCE</scope>
    <source>
        <strain evidence="10">LH 10-3-1</strain>
    </source>
</reference>
<keyword evidence="3" id="KW-1003">Cell membrane</keyword>
<feature type="transmembrane region" description="Helical" evidence="9">
    <location>
        <begin position="199"/>
        <end position="219"/>
    </location>
</feature>
<sequence>MSNTELVLLGGGLIGLLMGGVGQRTGFCLMRGLQHAWVQGDGRKLRAFALAMAVALLASQLLTLVTDLSLDRALYLQPSMSWLLVPLGGALFGYGMVLANGCGARSLVLLGQGNLRSFVVLLCLGIAAYMTMSGVLAPIRLWLEGISTVRLPARSLPGMLTQANVDPKLALWLCTAVLSGLLAFWALRNKAFLASRPDLTSGVVMGLLVAAGWWVTGVLGDDFFTPVRLASLTFIAPIGDSVQYLMIATGMAPTFSIAVVGGVIVGSFVMALLGGRFQWETFSSPQHMQRSVSGGILMGVGGVLSLGCSIGQGLTGFSTLALTSFVAIGGILLGAWIGLKSPLKV</sequence>
<evidence type="ECO:0000256" key="4">
    <source>
        <dbReference type="ARBA" id="ARBA00022519"/>
    </source>
</evidence>
<feature type="transmembrane region" description="Helical" evidence="9">
    <location>
        <begin position="295"/>
        <end position="314"/>
    </location>
</feature>
<evidence type="ECO:0000256" key="1">
    <source>
        <dbReference type="ARBA" id="ARBA00004429"/>
    </source>
</evidence>
<evidence type="ECO:0000256" key="9">
    <source>
        <dbReference type="SAM" id="Phobius"/>
    </source>
</evidence>
<dbReference type="PANTHER" id="PTHR30574">
    <property type="entry name" value="INNER MEMBRANE PROTEIN YEDE"/>
    <property type="match status" value="1"/>
</dbReference>
<keyword evidence="6 9" id="KW-1133">Transmembrane helix</keyword>
<feature type="transmembrane region" description="Helical" evidence="9">
    <location>
        <begin position="6"/>
        <end position="27"/>
    </location>
</feature>
<accession>A0AB38YF15</accession>
<comment type="subcellular location">
    <subcellularLocation>
        <location evidence="1">Cell inner membrane</location>
        <topology evidence="1">Multi-pass membrane protein</topology>
    </subcellularLocation>
</comment>
<feature type="transmembrane region" description="Helical" evidence="9">
    <location>
        <begin position="80"/>
        <end position="99"/>
    </location>
</feature>
<organism evidence="10">
    <name type="scientific">Salinispirillum sp. LH 10-3-1</name>
    <dbReference type="NCBI Taxonomy" id="2952525"/>
    <lineage>
        <taxon>Bacteria</taxon>
        <taxon>Pseudomonadati</taxon>
        <taxon>Pseudomonadota</taxon>
        <taxon>Gammaproteobacteria</taxon>
        <taxon>Oceanospirillales</taxon>
        <taxon>Saccharospirillaceae</taxon>
        <taxon>Salinispirillum</taxon>
    </lineage>
</organism>
<dbReference type="EMBL" id="CP101717">
    <property type="protein sequence ID" value="WLD57629.1"/>
    <property type="molecule type" value="Genomic_DNA"/>
</dbReference>
<evidence type="ECO:0000256" key="3">
    <source>
        <dbReference type="ARBA" id="ARBA00022475"/>
    </source>
</evidence>